<evidence type="ECO:0008006" key="3">
    <source>
        <dbReference type="Google" id="ProtNLM"/>
    </source>
</evidence>
<gene>
    <name evidence="1" type="ORF">ACFS25_20415</name>
</gene>
<organism evidence="1 2">
    <name type="scientific">Spirosoma flavum</name>
    <dbReference type="NCBI Taxonomy" id="2048557"/>
    <lineage>
        <taxon>Bacteria</taxon>
        <taxon>Pseudomonadati</taxon>
        <taxon>Bacteroidota</taxon>
        <taxon>Cytophagia</taxon>
        <taxon>Cytophagales</taxon>
        <taxon>Cytophagaceae</taxon>
        <taxon>Spirosoma</taxon>
    </lineage>
</organism>
<dbReference type="EMBL" id="JBHUOM010000022">
    <property type="protein sequence ID" value="MFD2936159.1"/>
    <property type="molecule type" value="Genomic_DNA"/>
</dbReference>
<proteinExistence type="predicted"/>
<accession>A0ABW6AL18</accession>
<name>A0ABW6AL18_9BACT</name>
<comment type="caution">
    <text evidence="1">The sequence shown here is derived from an EMBL/GenBank/DDBJ whole genome shotgun (WGS) entry which is preliminary data.</text>
</comment>
<sequence length="239" mass="27511">MIYLLDDNKGDIRQSKFKIDYVDNGAFEGYLTAISHLPANANLSFMAEADCLLVHETTDDCDENGNFISKSNTNVNTLKEDIANNGKSIPLVAFSNQMTGEISYDYENEPNYVKAIAKTLLYQERLYPFLNHYKKTGQIELRIIVYGENFYAVEAGRYAKQIIDDVAAYDRNKLFDLSFLTELTLFERFYAFMKNDTPYNEFINDLEDNPITVGKFVQNLQSVVESLTIYGKNIHDWEQ</sequence>
<keyword evidence="2" id="KW-1185">Reference proteome</keyword>
<reference evidence="2" key="1">
    <citation type="journal article" date="2019" name="Int. J. Syst. Evol. Microbiol.">
        <title>The Global Catalogue of Microorganisms (GCM) 10K type strain sequencing project: providing services to taxonomists for standard genome sequencing and annotation.</title>
        <authorList>
            <consortium name="The Broad Institute Genomics Platform"/>
            <consortium name="The Broad Institute Genome Sequencing Center for Infectious Disease"/>
            <person name="Wu L."/>
            <person name="Ma J."/>
        </authorList>
    </citation>
    <scope>NUCLEOTIDE SEQUENCE [LARGE SCALE GENOMIC DNA]</scope>
    <source>
        <strain evidence="2">KCTC 52490</strain>
    </source>
</reference>
<dbReference type="Proteomes" id="UP001597512">
    <property type="component" value="Unassembled WGS sequence"/>
</dbReference>
<evidence type="ECO:0000313" key="2">
    <source>
        <dbReference type="Proteomes" id="UP001597512"/>
    </source>
</evidence>
<dbReference type="RefSeq" id="WP_381504716.1">
    <property type="nucleotide sequence ID" value="NZ_JBHUOM010000022.1"/>
</dbReference>
<protein>
    <recommendedName>
        <fullName evidence="3">DUF3822 family protein</fullName>
    </recommendedName>
</protein>
<evidence type="ECO:0000313" key="1">
    <source>
        <dbReference type="EMBL" id="MFD2936159.1"/>
    </source>
</evidence>